<dbReference type="RefSeq" id="WP_393172225.1">
    <property type="nucleotide sequence ID" value="NZ_JBICRM010000025.1"/>
</dbReference>
<feature type="compositionally biased region" description="Basic and acidic residues" evidence="1">
    <location>
        <begin position="48"/>
        <end position="59"/>
    </location>
</feature>
<feature type="compositionally biased region" description="Polar residues" evidence="1">
    <location>
        <begin position="60"/>
        <end position="71"/>
    </location>
</feature>
<comment type="caution">
    <text evidence="2">The sequence shown here is derived from an EMBL/GenBank/DDBJ whole genome shotgun (WGS) entry which is preliminary data.</text>
</comment>
<organism evidence="2 3">
    <name type="scientific">Nonomuraea marmarensis</name>
    <dbReference type="NCBI Taxonomy" id="3351344"/>
    <lineage>
        <taxon>Bacteria</taxon>
        <taxon>Bacillati</taxon>
        <taxon>Actinomycetota</taxon>
        <taxon>Actinomycetes</taxon>
        <taxon>Streptosporangiales</taxon>
        <taxon>Streptosporangiaceae</taxon>
        <taxon>Nonomuraea</taxon>
    </lineage>
</organism>
<reference evidence="2 3" key="1">
    <citation type="submission" date="2024-10" db="EMBL/GenBank/DDBJ databases">
        <authorList>
            <person name="Topkara A.R."/>
            <person name="Saygin H."/>
        </authorList>
    </citation>
    <scope>NUCLEOTIDE SEQUENCE [LARGE SCALE GENOMIC DNA]</scope>
    <source>
        <strain evidence="2 3">M3C6</strain>
    </source>
</reference>
<proteinExistence type="predicted"/>
<protein>
    <recommendedName>
        <fullName evidence="4">Secreted protein</fullName>
    </recommendedName>
</protein>
<evidence type="ECO:0000313" key="2">
    <source>
        <dbReference type="EMBL" id="MFG1708052.1"/>
    </source>
</evidence>
<gene>
    <name evidence="2" type="ORF">ACFLIM_33070</name>
</gene>
<dbReference type="Proteomes" id="UP001603978">
    <property type="component" value="Unassembled WGS sequence"/>
</dbReference>
<sequence length="120" mass="12875">MRNPSRPRKHAWFVIVLGLLTIAHMWSHAVQVSDHVAADTLMAASHSGPDHDGHGEQTHSHPFTTSSLTAAPTGQGEWTAVTVLPADAEPDLAPLPMGRAPPGDHRGRAALTQTLEVRRC</sequence>
<name>A0ABW7APB9_9ACTN</name>
<evidence type="ECO:0000313" key="3">
    <source>
        <dbReference type="Proteomes" id="UP001603978"/>
    </source>
</evidence>
<accession>A0ABW7APB9</accession>
<evidence type="ECO:0008006" key="4">
    <source>
        <dbReference type="Google" id="ProtNLM"/>
    </source>
</evidence>
<keyword evidence="3" id="KW-1185">Reference proteome</keyword>
<dbReference type="EMBL" id="JBICRM010000025">
    <property type="protein sequence ID" value="MFG1708052.1"/>
    <property type="molecule type" value="Genomic_DNA"/>
</dbReference>
<evidence type="ECO:0000256" key="1">
    <source>
        <dbReference type="SAM" id="MobiDB-lite"/>
    </source>
</evidence>
<feature type="region of interest" description="Disordered" evidence="1">
    <location>
        <begin position="43"/>
        <end position="71"/>
    </location>
</feature>